<dbReference type="Proteomes" id="UP001591681">
    <property type="component" value="Unassembled WGS sequence"/>
</dbReference>
<dbReference type="InterPro" id="IPR043136">
    <property type="entry name" value="B30.2/SPRY_sf"/>
</dbReference>
<protein>
    <recommendedName>
        <fullName evidence="2">B30.2/SPRY domain-containing protein</fullName>
    </recommendedName>
</protein>
<dbReference type="InterPro" id="IPR003877">
    <property type="entry name" value="SPRY_dom"/>
</dbReference>
<proteinExistence type="predicted"/>
<dbReference type="InterPro" id="IPR050143">
    <property type="entry name" value="TRIM/RBCC"/>
</dbReference>
<dbReference type="InterPro" id="IPR006574">
    <property type="entry name" value="PRY"/>
</dbReference>
<dbReference type="InterPro" id="IPR013320">
    <property type="entry name" value="ConA-like_dom_sf"/>
</dbReference>
<dbReference type="Gene3D" id="2.60.120.920">
    <property type="match status" value="1"/>
</dbReference>
<feature type="coiled-coil region" evidence="1">
    <location>
        <begin position="76"/>
        <end position="103"/>
    </location>
</feature>
<dbReference type="InterPro" id="IPR001870">
    <property type="entry name" value="B30.2/SPRY"/>
</dbReference>
<dbReference type="PRINTS" id="PR01407">
    <property type="entry name" value="BUTYPHLNCDUF"/>
</dbReference>
<evidence type="ECO:0000313" key="4">
    <source>
        <dbReference type="Proteomes" id="UP001591681"/>
    </source>
</evidence>
<dbReference type="Pfam" id="PF13765">
    <property type="entry name" value="PRY"/>
    <property type="match status" value="1"/>
</dbReference>
<organism evidence="3 4">
    <name type="scientific">Coilia grayii</name>
    <name type="common">Gray's grenadier anchovy</name>
    <dbReference type="NCBI Taxonomy" id="363190"/>
    <lineage>
        <taxon>Eukaryota</taxon>
        <taxon>Metazoa</taxon>
        <taxon>Chordata</taxon>
        <taxon>Craniata</taxon>
        <taxon>Vertebrata</taxon>
        <taxon>Euteleostomi</taxon>
        <taxon>Actinopterygii</taxon>
        <taxon>Neopterygii</taxon>
        <taxon>Teleostei</taxon>
        <taxon>Clupei</taxon>
        <taxon>Clupeiformes</taxon>
        <taxon>Clupeoidei</taxon>
        <taxon>Engraulidae</taxon>
        <taxon>Coilinae</taxon>
        <taxon>Coilia</taxon>
    </lineage>
</organism>
<reference evidence="3 4" key="1">
    <citation type="submission" date="2024-09" db="EMBL/GenBank/DDBJ databases">
        <title>A chromosome-level genome assembly of Gray's grenadier anchovy, Coilia grayii.</title>
        <authorList>
            <person name="Fu Z."/>
        </authorList>
    </citation>
    <scope>NUCLEOTIDE SEQUENCE [LARGE SCALE GENOMIC DNA]</scope>
    <source>
        <strain evidence="3">G4</strain>
        <tissue evidence="3">Muscle</tissue>
    </source>
</reference>
<dbReference type="PANTHER" id="PTHR24103">
    <property type="entry name" value="E3 UBIQUITIN-PROTEIN LIGASE TRIM"/>
    <property type="match status" value="1"/>
</dbReference>
<dbReference type="EMBL" id="JBHFQA010000017">
    <property type="protein sequence ID" value="KAL2084027.1"/>
    <property type="molecule type" value="Genomic_DNA"/>
</dbReference>
<dbReference type="SUPFAM" id="SSF49899">
    <property type="entry name" value="Concanavalin A-like lectins/glucanases"/>
    <property type="match status" value="1"/>
</dbReference>
<comment type="caution">
    <text evidence="3">The sequence shown here is derived from an EMBL/GenBank/DDBJ whole genome shotgun (WGS) entry which is preliminary data.</text>
</comment>
<evidence type="ECO:0000313" key="3">
    <source>
        <dbReference type="EMBL" id="KAL2084027.1"/>
    </source>
</evidence>
<dbReference type="PROSITE" id="PS50188">
    <property type="entry name" value="B302_SPRY"/>
    <property type="match status" value="1"/>
</dbReference>
<sequence>MYKNHMKVTNNNFDKSHLNEQKDKLIQAIREIKRGVDECYDEERDTFAEALDVECKFEEMEREIQAEFQNLHRFLYEEEERDIERLRKEKEKRIRLLKERERKISMQGRNLQQVIETLNSTLKEEDSPRLLRDIKELLKRCDIHYIAPPAVDSEVCSGQFVGPIQYRIWKHMKASLYPNISVLTFDPDTAHPLLSLSPDCSSVVFDDDKTMPPKEELERNPRCFSYYYCILGRESFTTGRHYWEVEVGKKTAWRVGVAREDVPRGEMKSSTCADGIWTLSLKSGSLLACTHPKPTPVRTSILPMRIGVFLDCEREEVTFYNAVTMSALYSFCMEDVEGPIFPFYNPCDTDDGKNASPLSMFCPSL</sequence>
<evidence type="ECO:0000259" key="2">
    <source>
        <dbReference type="PROSITE" id="PS50188"/>
    </source>
</evidence>
<dbReference type="FunFam" id="2.60.120.920:FF:000004">
    <property type="entry name" value="Butyrophilin subfamily 1 member A1"/>
    <property type="match status" value="1"/>
</dbReference>
<name>A0ABD1JA86_9TELE</name>
<gene>
    <name evidence="3" type="ORF">ACEWY4_019545</name>
</gene>
<dbReference type="SMART" id="SM00449">
    <property type="entry name" value="SPRY"/>
    <property type="match status" value="1"/>
</dbReference>
<dbReference type="AlphaFoldDB" id="A0ABD1JA86"/>
<dbReference type="Pfam" id="PF00622">
    <property type="entry name" value="SPRY"/>
    <property type="match status" value="1"/>
</dbReference>
<evidence type="ECO:0000256" key="1">
    <source>
        <dbReference type="SAM" id="Coils"/>
    </source>
</evidence>
<feature type="domain" description="B30.2/SPRY" evidence="2">
    <location>
        <begin position="162"/>
        <end position="365"/>
    </location>
</feature>
<dbReference type="CDD" id="cd13733">
    <property type="entry name" value="SPRY_PRY_C-I_1"/>
    <property type="match status" value="1"/>
</dbReference>
<dbReference type="SMART" id="SM00589">
    <property type="entry name" value="PRY"/>
    <property type="match status" value="1"/>
</dbReference>
<accession>A0ABD1JA86</accession>
<keyword evidence="4" id="KW-1185">Reference proteome</keyword>
<dbReference type="InterPro" id="IPR003879">
    <property type="entry name" value="Butyrophylin_SPRY"/>
</dbReference>
<keyword evidence="1" id="KW-0175">Coiled coil</keyword>